<dbReference type="NCBIfam" id="TIGR01473">
    <property type="entry name" value="cyoE_ctaB"/>
    <property type="match status" value="1"/>
</dbReference>
<keyword evidence="11" id="KW-1185">Reference proteome</keyword>
<dbReference type="PROSITE" id="PS00943">
    <property type="entry name" value="UBIA"/>
    <property type="match status" value="1"/>
</dbReference>
<dbReference type="EC" id="2.5.1.141" evidence="9"/>
<evidence type="ECO:0000256" key="9">
    <source>
        <dbReference type="HAMAP-Rule" id="MF_00154"/>
    </source>
</evidence>
<evidence type="ECO:0000313" key="11">
    <source>
        <dbReference type="Proteomes" id="UP000321291"/>
    </source>
</evidence>
<dbReference type="Proteomes" id="UP000321291">
    <property type="component" value="Chromosome"/>
</dbReference>
<comment type="pathway">
    <text evidence="9">Porphyrin-containing compound metabolism; heme O biosynthesis; heme O from protoheme: step 1/1.</text>
</comment>
<evidence type="ECO:0000313" key="10">
    <source>
        <dbReference type="EMBL" id="QEC71969.1"/>
    </source>
</evidence>
<evidence type="ECO:0000256" key="2">
    <source>
        <dbReference type="ARBA" id="ARBA00022475"/>
    </source>
</evidence>
<evidence type="ECO:0000256" key="7">
    <source>
        <dbReference type="ARBA" id="ARBA00023136"/>
    </source>
</evidence>
<dbReference type="GO" id="GO:0008495">
    <property type="term" value="F:protoheme IX farnesyltransferase activity"/>
    <property type="evidence" value="ECO:0007669"/>
    <property type="project" value="UniProtKB-UniRule"/>
</dbReference>
<dbReference type="OrthoDB" id="9814417at2"/>
<comment type="function">
    <text evidence="9">Converts heme B (protoheme IX) to heme O by substitution of the vinyl group on carbon 2 of heme B porphyrin ring with a hydroxyethyl farnesyl side group.</text>
</comment>
<feature type="transmembrane region" description="Helical" evidence="9">
    <location>
        <begin position="187"/>
        <end position="212"/>
    </location>
</feature>
<feature type="transmembrane region" description="Helical" evidence="9">
    <location>
        <begin position="159"/>
        <end position="181"/>
    </location>
</feature>
<dbReference type="InterPro" id="IPR000537">
    <property type="entry name" value="UbiA_prenyltransferase"/>
</dbReference>
<dbReference type="InterPro" id="IPR030470">
    <property type="entry name" value="UbiA_prenylTrfase_CS"/>
</dbReference>
<feature type="transmembrane region" description="Helical" evidence="9">
    <location>
        <begin position="305"/>
        <end position="323"/>
    </location>
</feature>
<feature type="transmembrane region" description="Helical" evidence="9">
    <location>
        <begin position="111"/>
        <end position="128"/>
    </location>
</feature>
<organism evidence="10 11">
    <name type="scientific">Arachidicoccus ginsenosidivorans</name>
    <dbReference type="NCBI Taxonomy" id="496057"/>
    <lineage>
        <taxon>Bacteria</taxon>
        <taxon>Pseudomonadati</taxon>
        <taxon>Bacteroidota</taxon>
        <taxon>Chitinophagia</taxon>
        <taxon>Chitinophagales</taxon>
        <taxon>Chitinophagaceae</taxon>
        <taxon>Arachidicoccus</taxon>
    </lineage>
</organism>
<dbReference type="CDD" id="cd13957">
    <property type="entry name" value="PT_UbiA_Cox10"/>
    <property type="match status" value="1"/>
</dbReference>
<evidence type="ECO:0000256" key="1">
    <source>
        <dbReference type="ARBA" id="ARBA00004141"/>
    </source>
</evidence>
<keyword evidence="6 9" id="KW-0350">Heme biosynthesis</keyword>
<dbReference type="InterPro" id="IPR006369">
    <property type="entry name" value="Protohaem_IX_farnesylTrfase"/>
</dbReference>
<dbReference type="KEGG" id="agi:FSB73_10105"/>
<evidence type="ECO:0000256" key="8">
    <source>
        <dbReference type="ARBA" id="ARBA00047690"/>
    </source>
</evidence>
<sequence length="326" mass="35443">MQKIRFLKQESVNANTNTTPSKLNVLIKDYMTLTKFTLSFTVVFSCVISYLLSPNTLVSNVAKIIELFVAGLLVTGAANAINQAVEKDTDALMKRTAGRPVAAGRISQQNALIFAYVSGILGVVMMWYCFNAQSAIISAFSMFLYAYIYTPLKKKSSIAVLVGAFPGAFPCLIGWVAGFVAGGDNSWYGGLVLFLIQFLWQFPHFWAIAWVAHGDYTKAGFKLLPSDKGPTKSTAMKAVVYAALMVPVGMLAFVPLGGGHPLNDAGTLAGKISFAIVLICNLFMVVQCIRLYVNMDVKSARRVMFSSYIYLPVVLLALLSAVSKTF</sequence>
<dbReference type="HAMAP" id="MF_00154">
    <property type="entry name" value="CyoE_CtaB"/>
    <property type="match status" value="1"/>
</dbReference>
<dbReference type="AlphaFoldDB" id="A0A5B8VKV6"/>
<feature type="transmembrane region" description="Helical" evidence="9">
    <location>
        <begin position="272"/>
        <end position="293"/>
    </location>
</feature>
<dbReference type="GO" id="GO:0006784">
    <property type="term" value="P:heme A biosynthetic process"/>
    <property type="evidence" value="ECO:0007669"/>
    <property type="project" value="TreeGrafter"/>
</dbReference>
<evidence type="ECO:0000256" key="3">
    <source>
        <dbReference type="ARBA" id="ARBA00022679"/>
    </source>
</evidence>
<comment type="similarity">
    <text evidence="9">Belongs to the UbiA prenyltransferase family. Protoheme IX farnesyltransferase subfamily.</text>
</comment>
<evidence type="ECO:0000256" key="5">
    <source>
        <dbReference type="ARBA" id="ARBA00022989"/>
    </source>
</evidence>
<comment type="subcellular location">
    <subcellularLocation>
        <location evidence="9">Cell membrane</location>
        <topology evidence="9">Multi-pass membrane protein</topology>
    </subcellularLocation>
    <subcellularLocation>
        <location evidence="1">Membrane</location>
        <topology evidence="1">Multi-pass membrane protein</topology>
    </subcellularLocation>
</comment>
<evidence type="ECO:0000256" key="4">
    <source>
        <dbReference type="ARBA" id="ARBA00022692"/>
    </source>
</evidence>
<keyword evidence="2 9" id="KW-1003">Cell membrane</keyword>
<reference evidence="10 11" key="1">
    <citation type="journal article" date="2017" name="Int. J. Syst. Evol. Microbiol.">
        <title>Arachidicoccus ginsenosidivorans sp. nov., with ginsenoside-converting activity isolated from ginseng cultivating soil.</title>
        <authorList>
            <person name="Siddiqi M.Z."/>
            <person name="Aslam Z."/>
            <person name="Im W.T."/>
        </authorList>
    </citation>
    <scope>NUCLEOTIDE SEQUENCE [LARGE SCALE GENOMIC DNA]</scope>
    <source>
        <strain evidence="10 11">Gsoil 809</strain>
    </source>
</reference>
<evidence type="ECO:0000256" key="6">
    <source>
        <dbReference type="ARBA" id="ARBA00023133"/>
    </source>
</evidence>
<feature type="transmembrane region" description="Helical" evidence="9">
    <location>
        <begin position="134"/>
        <end position="152"/>
    </location>
</feature>
<dbReference type="PANTHER" id="PTHR43448:SF2">
    <property type="entry name" value="PROTOHEME IX FARNESYLTRANSFERASE, MITOCHONDRIAL"/>
    <property type="match status" value="1"/>
</dbReference>
<keyword evidence="5 9" id="KW-1133">Transmembrane helix</keyword>
<comment type="miscellaneous">
    <text evidence="9">Carbon 2 of the heme B porphyrin ring is defined according to the Fischer nomenclature.</text>
</comment>
<dbReference type="EMBL" id="CP042434">
    <property type="protein sequence ID" value="QEC71969.1"/>
    <property type="molecule type" value="Genomic_DNA"/>
</dbReference>
<feature type="transmembrane region" description="Helical" evidence="9">
    <location>
        <begin position="238"/>
        <end position="260"/>
    </location>
</feature>
<dbReference type="PANTHER" id="PTHR43448">
    <property type="entry name" value="PROTOHEME IX FARNESYLTRANSFERASE, MITOCHONDRIAL"/>
    <property type="match status" value="1"/>
</dbReference>
<dbReference type="Pfam" id="PF01040">
    <property type="entry name" value="UbiA"/>
    <property type="match status" value="1"/>
</dbReference>
<accession>A0A5B8VKV6</accession>
<dbReference type="GO" id="GO:0048034">
    <property type="term" value="P:heme O biosynthetic process"/>
    <property type="evidence" value="ECO:0007669"/>
    <property type="project" value="UniProtKB-UniRule"/>
</dbReference>
<protein>
    <recommendedName>
        <fullName evidence="9">Protoheme IX farnesyltransferase</fullName>
        <ecNumber evidence="9">2.5.1.141</ecNumber>
    </recommendedName>
    <alternativeName>
        <fullName evidence="9">Heme B farnesyltransferase</fullName>
    </alternativeName>
    <alternativeName>
        <fullName evidence="9">Heme O synthase</fullName>
    </alternativeName>
</protein>
<feature type="transmembrane region" description="Helical" evidence="9">
    <location>
        <begin position="32"/>
        <end position="52"/>
    </location>
</feature>
<dbReference type="InterPro" id="IPR044878">
    <property type="entry name" value="UbiA_sf"/>
</dbReference>
<gene>
    <name evidence="10" type="primary">cyoE</name>
    <name evidence="9" type="synonym">ctaB</name>
    <name evidence="10" type="ORF">FSB73_10105</name>
</gene>
<keyword evidence="7 9" id="KW-0472">Membrane</keyword>
<dbReference type="Gene3D" id="1.10.357.140">
    <property type="entry name" value="UbiA prenyltransferase"/>
    <property type="match status" value="1"/>
</dbReference>
<dbReference type="UniPathway" id="UPA00834">
    <property type="reaction ID" value="UER00712"/>
</dbReference>
<feature type="transmembrane region" description="Helical" evidence="9">
    <location>
        <begin position="64"/>
        <end position="85"/>
    </location>
</feature>
<name>A0A5B8VKV6_9BACT</name>
<keyword evidence="3 9" id="KW-0808">Transferase</keyword>
<keyword evidence="4 9" id="KW-0812">Transmembrane</keyword>
<dbReference type="GO" id="GO:0005886">
    <property type="term" value="C:plasma membrane"/>
    <property type="evidence" value="ECO:0007669"/>
    <property type="project" value="UniProtKB-SubCell"/>
</dbReference>
<comment type="catalytic activity">
    <reaction evidence="8 9">
        <text>heme b + (2E,6E)-farnesyl diphosphate + H2O = Fe(II)-heme o + diphosphate</text>
        <dbReference type="Rhea" id="RHEA:28070"/>
        <dbReference type="ChEBI" id="CHEBI:15377"/>
        <dbReference type="ChEBI" id="CHEBI:33019"/>
        <dbReference type="ChEBI" id="CHEBI:60344"/>
        <dbReference type="ChEBI" id="CHEBI:60530"/>
        <dbReference type="ChEBI" id="CHEBI:175763"/>
        <dbReference type="EC" id="2.5.1.141"/>
    </reaction>
</comment>
<proteinExistence type="inferred from homology"/>